<protein>
    <recommendedName>
        <fullName evidence="4">Transferase-domain-containing protein</fullName>
    </recommendedName>
</protein>
<dbReference type="Pfam" id="PF02458">
    <property type="entry name" value="Transferase"/>
    <property type="match status" value="1"/>
</dbReference>
<dbReference type="EMBL" id="KZ303505">
    <property type="protein sequence ID" value="PIA15734.1"/>
    <property type="molecule type" value="Genomic_DNA"/>
</dbReference>
<dbReference type="PANTHER" id="PTHR31642">
    <property type="entry name" value="TRICHOTHECENE 3-O-ACETYLTRANSFERASE"/>
    <property type="match status" value="1"/>
</dbReference>
<keyword evidence="3" id="KW-1185">Reference proteome</keyword>
<sequence>MDSFIKNIKSETFALNGWDFVSAFVNIPFTYYFKNSNDRLDGAFMPSDLLRAAFLRALQDFPILAGHMIVDEKGHGSIVVDKNNLNMPEYVETRGCVHYRFVEAAGFNWEAMPHKVATVGAFPSRGANGCIKMANVHALRLRSNSGLVLFVNMPHCVVDGVGYSAFVNRWAEVCRWLQDGATSELPHRTYAFNREVVERAMPEQMAPLSVPIRRTYARKSYLGYFLAWLSPETRGDFLTEGSKLSPAVGHVFYIPREGLEKLRTQLMAKGSQGQRQQQRLSDNDMLTSLVGHVVAKSICDIDKSAQRRVLATAAQAAMQAILGNKADEFMLLMTADIRPRLHRLAQTQYMGGAITCVPMLHSLRSLAGESGSQLGTTCARVRQTVDAWRGGVISGIDHALNSDPACFAHALAQVLLHPHKLIITNQSRFPLYASDFGAGAPQWISPLPSFLGGFASVLPQHPTAAGYHVYISVERRFMSAILSNPLWCSLSSLVY</sequence>
<dbReference type="Proteomes" id="UP000242474">
    <property type="component" value="Unassembled WGS sequence"/>
</dbReference>
<evidence type="ECO:0000313" key="2">
    <source>
        <dbReference type="EMBL" id="PIA15734.1"/>
    </source>
</evidence>
<accession>A0A2G5B9P6</accession>
<proteinExistence type="predicted"/>
<dbReference type="PANTHER" id="PTHR31642:SF310">
    <property type="entry name" value="FATTY ALCOHOL:CAFFEOYL-COA ACYLTRANSFERASE"/>
    <property type="match status" value="1"/>
</dbReference>
<name>A0A2G5B9P6_COERN</name>
<keyword evidence="1" id="KW-0808">Transferase</keyword>
<dbReference type="AlphaFoldDB" id="A0A2G5B9P6"/>
<dbReference type="InterPro" id="IPR023213">
    <property type="entry name" value="CAT-like_dom_sf"/>
</dbReference>
<dbReference type="SUPFAM" id="SSF52777">
    <property type="entry name" value="CoA-dependent acyltransferases"/>
    <property type="match status" value="1"/>
</dbReference>
<gene>
    <name evidence="2" type="ORF">COEREDRAFT_44435</name>
</gene>
<evidence type="ECO:0008006" key="4">
    <source>
        <dbReference type="Google" id="ProtNLM"/>
    </source>
</evidence>
<dbReference type="OrthoDB" id="1862401at2759"/>
<dbReference type="Gene3D" id="3.30.559.10">
    <property type="entry name" value="Chloramphenicol acetyltransferase-like domain"/>
    <property type="match status" value="2"/>
</dbReference>
<evidence type="ECO:0000313" key="3">
    <source>
        <dbReference type="Proteomes" id="UP000242474"/>
    </source>
</evidence>
<dbReference type="GO" id="GO:0016747">
    <property type="term" value="F:acyltransferase activity, transferring groups other than amino-acyl groups"/>
    <property type="evidence" value="ECO:0007669"/>
    <property type="project" value="TreeGrafter"/>
</dbReference>
<reference evidence="2 3" key="1">
    <citation type="journal article" date="2015" name="Genome Biol. Evol.">
        <title>Phylogenomic analyses indicate that early fungi evolved digesting cell walls of algal ancestors of land plants.</title>
        <authorList>
            <person name="Chang Y."/>
            <person name="Wang S."/>
            <person name="Sekimoto S."/>
            <person name="Aerts A.L."/>
            <person name="Choi C."/>
            <person name="Clum A."/>
            <person name="LaButti K.M."/>
            <person name="Lindquist E.A."/>
            <person name="Yee Ngan C."/>
            <person name="Ohm R.A."/>
            <person name="Salamov A.A."/>
            <person name="Grigoriev I.V."/>
            <person name="Spatafora J.W."/>
            <person name="Berbee M.L."/>
        </authorList>
    </citation>
    <scope>NUCLEOTIDE SEQUENCE [LARGE SCALE GENOMIC DNA]</scope>
    <source>
        <strain evidence="2 3">NRRL 1564</strain>
    </source>
</reference>
<dbReference type="GO" id="GO:0044550">
    <property type="term" value="P:secondary metabolite biosynthetic process"/>
    <property type="evidence" value="ECO:0007669"/>
    <property type="project" value="TreeGrafter"/>
</dbReference>
<evidence type="ECO:0000256" key="1">
    <source>
        <dbReference type="ARBA" id="ARBA00022679"/>
    </source>
</evidence>
<dbReference type="InterPro" id="IPR050317">
    <property type="entry name" value="Plant_Fungal_Acyltransferase"/>
</dbReference>
<organism evidence="2 3">
    <name type="scientific">Coemansia reversa (strain ATCC 12441 / NRRL 1564)</name>
    <dbReference type="NCBI Taxonomy" id="763665"/>
    <lineage>
        <taxon>Eukaryota</taxon>
        <taxon>Fungi</taxon>
        <taxon>Fungi incertae sedis</taxon>
        <taxon>Zoopagomycota</taxon>
        <taxon>Kickxellomycotina</taxon>
        <taxon>Kickxellomycetes</taxon>
        <taxon>Kickxellales</taxon>
        <taxon>Kickxellaceae</taxon>
        <taxon>Coemansia</taxon>
    </lineage>
</organism>